<dbReference type="Proteomes" id="UP001233172">
    <property type="component" value="Unassembled WGS sequence"/>
</dbReference>
<protein>
    <submittedName>
        <fullName evidence="3">Uncharacterized protein</fullName>
    </submittedName>
</protein>
<sequence>MLDLNHRRIYHHKGCNLSVANRPRRIMVTSILHRGFVALSLLTTITSSAIPLCPLATVGKSYQLVCAGTTQSEDRFVLWDRYFEKNGTSAEISRCYFNKACDTKDTSRYQVTNMPNGFSFRATFTIYNVTESDSDMIINCSSMVQFIPPVDPTLVMSCRLPVFVMGQEPNCVAKLALPDVQVTCNFPKVNSKVTCELGYDTNFLTKKSIIEYDLKRLPDSSSAYYNITCKGLLKFEKVDQASYFVRILPNFETDIARQELENHARIQEVPLLLVPQVVINSPPYVALCPPTLTNKVKVHCSASTTTPDPVFHFFVDNREIYAEEPSSVLPGPLNTTLQNYTFTVNETFQHKSLRCQVDGLNFDVANITLAIPPTKPPVFKSHDGISLNSVISIRDNENISIQCLVDGGVPTVKKITVNCFALKGDQSLEVHNTSNVVFFTISGSEHVSVSRCLCSAHHVSGCYNLTAFLAIASTGFNDTRTPFEDINVYTYILYVAAFFIGIIFVPIIIAICVFVIRHWNNLYPKHPQNRPNLSNHHYIYIDDSQIRETRKAKRRQSSQTDSSLSLNSEYSRRYRDHIELHNLQEGSVRLAAPEEYNLENGHFRYTEAPMPVPPPCGRPARNERTSTPSESDSAYEKHIQAQPSRHKRPSIDEDSDTRRKRGSNHEDENKNYNHRAVQKEMPRNQDTEVHYRNHKNSTDRDQRYEDESEDDTYVSPTSPYSSDEELSNSDQQPDDQASRRARDDEVARRLEEERLLKLLEMGGASYEEELSAEQFLS</sequence>
<feature type="region of interest" description="Disordered" evidence="1">
    <location>
        <begin position="604"/>
        <end position="746"/>
    </location>
</feature>
<feature type="transmembrane region" description="Helical" evidence="2">
    <location>
        <begin position="491"/>
        <end position="516"/>
    </location>
</feature>
<evidence type="ECO:0000313" key="4">
    <source>
        <dbReference type="Proteomes" id="UP001233172"/>
    </source>
</evidence>
<evidence type="ECO:0000256" key="1">
    <source>
        <dbReference type="SAM" id="MobiDB-lite"/>
    </source>
</evidence>
<reference evidence="3" key="1">
    <citation type="journal article" date="2023" name="PLoS Negl. Trop. Dis.">
        <title>A genome sequence for Biomphalaria pfeifferi, the major vector snail for the human-infecting parasite Schistosoma mansoni.</title>
        <authorList>
            <person name="Bu L."/>
            <person name="Lu L."/>
            <person name="Laidemitt M.R."/>
            <person name="Zhang S.M."/>
            <person name="Mutuku M."/>
            <person name="Mkoji G."/>
            <person name="Steinauer M."/>
            <person name="Loker E.S."/>
        </authorList>
    </citation>
    <scope>NUCLEOTIDE SEQUENCE</scope>
    <source>
        <strain evidence="3">KasaAsao</strain>
    </source>
</reference>
<feature type="compositionally biased region" description="Low complexity" evidence="1">
    <location>
        <begin position="557"/>
        <end position="568"/>
    </location>
</feature>
<keyword evidence="2" id="KW-1133">Transmembrane helix</keyword>
<evidence type="ECO:0000256" key="2">
    <source>
        <dbReference type="SAM" id="Phobius"/>
    </source>
</evidence>
<keyword evidence="2" id="KW-0472">Membrane</keyword>
<comment type="caution">
    <text evidence="3">The sequence shown here is derived from an EMBL/GenBank/DDBJ whole genome shotgun (WGS) entry which is preliminary data.</text>
</comment>
<dbReference type="EMBL" id="JASAOG010000253">
    <property type="protein sequence ID" value="KAK0042052.1"/>
    <property type="molecule type" value="Genomic_DNA"/>
</dbReference>
<evidence type="ECO:0000313" key="3">
    <source>
        <dbReference type="EMBL" id="KAK0042052.1"/>
    </source>
</evidence>
<proteinExistence type="predicted"/>
<gene>
    <name evidence="3" type="ORF">Bpfe_028546</name>
</gene>
<keyword evidence="2" id="KW-0812">Transmembrane</keyword>
<feature type="compositionally biased region" description="Basic and acidic residues" evidence="1">
    <location>
        <begin position="736"/>
        <end position="746"/>
    </location>
</feature>
<accession>A0AAD8AUD9</accession>
<keyword evidence="4" id="KW-1185">Reference proteome</keyword>
<feature type="region of interest" description="Disordered" evidence="1">
    <location>
        <begin position="549"/>
        <end position="568"/>
    </location>
</feature>
<dbReference type="AlphaFoldDB" id="A0AAD8AUD9"/>
<feature type="compositionally biased region" description="Basic and acidic residues" evidence="1">
    <location>
        <begin position="663"/>
        <end position="705"/>
    </location>
</feature>
<name>A0AAD8AUD9_BIOPF</name>
<reference evidence="3" key="2">
    <citation type="submission" date="2023-04" db="EMBL/GenBank/DDBJ databases">
        <authorList>
            <person name="Bu L."/>
            <person name="Lu L."/>
            <person name="Laidemitt M.R."/>
            <person name="Zhang S.M."/>
            <person name="Mutuku M."/>
            <person name="Mkoji G."/>
            <person name="Steinauer M."/>
            <person name="Loker E.S."/>
        </authorList>
    </citation>
    <scope>NUCLEOTIDE SEQUENCE</scope>
    <source>
        <strain evidence="3">KasaAsao</strain>
        <tissue evidence="3">Whole Snail</tissue>
    </source>
</reference>
<organism evidence="3 4">
    <name type="scientific">Biomphalaria pfeifferi</name>
    <name type="common">Bloodfluke planorb</name>
    <name type="synonym">Freshwater snail</name>
    <dbReference type="NCBI Taxonomy" id="112525"/>
    <lineage>
        <taxon>Eukaryota</taxon>
        <taxon>Metazoa</taxon>
        <taxon>Spiralia</taxon>
        <taxon>Lophotrochozoa</taxon>
        <taxon>Mollusca</taxon>
        <taxon>Gastropoda</taxon>
        <taxon>Heterobranchia</taxon>
        <taxon>Euthyneura</taxon>
        <taxon>Panpulmonata</taxon>
        <taxon>Hygrophila</taxon>
        <taxon>Lymnaeoidea</taxon>
        <taxon>Planorbidae</taxon>
        <taxon>Biomphalaria</taxon>
    </lineage>
</organism>